<keyword evidence="3" id="KW-0804">Transcription</keyword>
<dbReference type="SUPFAM" id="SSF47413">
    <property type="entry name" value="lambda repressor-like DNA-binding domains"/>
    <property type="match status" value="1"/>
</dbReference>
<dbReference type="PANTHER" id="PTHR30146">
    <property type="entry name" value="LACI-RELATED TRANSCRIPTIONAL REPRESSOR"/>
    <property type="match status" value="1"/>
</dbReference>
<proteinExistence type="predicted"/>
<reference evidence="5" key="1">
    <citation type="journal article" date="2013" name="Environ. Microbiol.">
        <title>Microbiota from the distal guts of lean and obese adolescents exhibit partial functional redundancy besides clear differences in community structure.</title>
        <authorList>
            <person name="Ferrer M."/>
            <person name="Ruiz A."/>
            <person name="Lanza F."/>
            <person name="Haange S.B."/>
            <person name="Oberbach A."/>
            <person name="Till H."/>
            <person name="Bargiela R."/>
            <person name="Campoy C."/>
            <person name="Segura M.T."/>
            <person name="Richter M."/>
            <person name="von Bergen M."/>
            <person name="Seifert J."/>
            <person name="Suarez A."/>
        </authorList>
    </citation>
    <scope>NUCLEOTIDE SEQUENCE</scope>
</reference>
<organism evidence="5">
    <name type="scientific">human gut metagenome</name>
    <dbReference type="NCBI Taxonomy" id="408170"/>
    <lineage>
        <taxon>unclassified sequences</taxon>
        <taxon>metagenomes</taxon>
        <taxon>organismal metagenomes</taxon>
    </lineage>
</organism>
<evidence type="ECO:0000313" key="5">
    <source>
        <dbReference type="EMBL" id="EKC55567.1"/>
    </source>
</evidence>
<comment type="caution">
    <text evidence="5">The sequence shown here is derived from an EMBL/GenBank/DDBJ whole genome shotgun (WGS) entry which is preliminary data.</text>
</comment>
<accession>K1S4M0</accession>
<dbReference type="InterPro" id="IPR028082">
    <property type="entry name" value="Peripla_BP_I"/>
</dbReference>
<dbReference type="InterPro" id="IPR010982">
    <property type="entry name" value="Lambda_DNA-bd_dom_sf"/>
</dbReference>
<protein>
    <submittedName>
        <fullName evidence="5">Transcriptional regulator, LacI family</fullName>
    </submittedName>
</protein>
<dbReference type="SUPFAM" id="SSF53822">
    <property type="entry name" value="Periplasmic binding protein-like I"/>
    <property type="match status" value="1"/>
</dbReference>
<dbReference type="InterPro" id="IPR000843">
    <property type="entry name" value="HTH_LacI"/>
</dbReference>
<dbReference type="EMBL" id="AJWZ01007923">
    <property type="protein sequence ID" value="EKC55567.1"/>
    <property type="molecule type" value="Genomic_DNA"/>
</dbReference>
<keyword evidence="2" id="KW-0238">DNA-binding</keyword>
<dbReference type="Gene3D" id="3.40.50.2300">
    <property type="match status" value="1"/>
</dbReference>
<dbReference type="CDD" id="cd01392">
    <property type="entry name" value="HTH_LacI"/>
    <property type="match status" value="1"/>
</dbReference>
<dbReference type="Pfam" id="PF00356">
    <property type="entry name" value="LacI"/>
    <property type="match status" value="1"/>
</dbReference>
<sequence length="118" mass="13218">MNITAFAQYAGVSKAAVSRYFNGGYLSAEKRAQIAAAVEATGYRPSMQAQMLRTRRTRQIGVIMPRLSSESCARMVEGISRVLDDQNYQLLLINTANNNTREVRALDTLRMIRWTALS</sequence>
<dbReference type="GO" id="GO:0000976">
    <property type="term" value="F:transcription cis-regulatory region binding"/>
    <property type="evidence" value="ECO:0007669"/>
    <property type="project" value="TreeGrafter"/>
</dbReference>
<dbReference type="GO" id="GO:0003700">
    <property type="term" value="F:DNA-binding transcription factor activity"/>
    <property type="evidence" value="ECO:0007669"/>
    <property type="project" value="TreeGrafter"/>
</dbReference>
<dbReference type="PROSITE" id="PS50932">
    <property type="entry name" value="HTH_LACI_2"/>
    <property type="match status" value="1"/>
</dbReference>
<dbReference type="Gene3D" id="1.10.260.40">
    <property type="entry name" value="lambda repressor-like DNA-binding domains"/>
    <property type="match status" value="1"/>
</dbReference>
<keyword evidence="1" id="KW-0805">Transcription regulation</keyword>
<dbReference type="AlphaFoldDB" id="K1S4M0"/>
<dbReference type="SMART" id="SM00354">
    <property type="entry name" value="HTH_LACI"/>
    <property type="match status" value="1"/>
</dbReference>
<name>K1S4M0_9ZZZZ</name>
<evidence type="ECO:0000256" key="3">
    <source>
        <dbReference type="ARBA" id="ARBA00023163"/>
    </source>
</evidence>
<evidence type="ECO:0000259" key="4">
    <source>
        <dbReference type="PROSITE" id="PS50932"/>
    </source>
</evidence>
<evidence type="ECO:0000256" key="2">
    <source>
        <dbReference type="ARBA" id="ARBA00023125"/>
    </source>
</evidence>
<dbReference type="PANTHER" id="PTHR30146:SF154">
    <property type="entry name" value="TRANSCRIPTION REGULATOR, MEMBER OF GALR FAMILY"/>
    <property type="match status" value="1"/>
</dbReference>
<gene>
    <name evidence="5" type="ORF">OBE_11504</name>
</gene>
<evidence type="ECO:0000256" key="1">
    <source>
        <dbReference type="ARBA" id="ARBA00023015"/>
    </source>
</evidence>
<feature type="domain" description="HTH lacI-type" evidence="4">
    <location>
        <begin position="1"/>
        <end position="54"/>
    </location>
</feature>